<keyword evidence="8 9" id="KW-0472">Membrane</keyword>
<evidence type="ECO:0000256" key="2">
    <source>
        <dbReference type="ARBA" id="ARBA00022448"/>
    </source>
</evidence>
<dbReference type="InterPro" id="IPR003593">
    <property type="entry name" value="AAA+_ATPase"/>
</dbReference>
<accession>A0A972VZM4</accession>
<evidence type="ECO:0000256" key="4">
    <source>
        <dbReference type="ARBA" id="ARBA00022692"/>
    </source>
</evidence>
<dbReference type="PROSITE" id="PS50929">
    <property type="entry name" value="ABC_TM1F"/>
    <property type="match status" value="1"/>
</dbReference>
<feature type="transmembrane region" description="Helical" evidence="9">
    <location>
        <begin position="25"/>
        <end position="42"/>
    </location>
</feature>
<dbReference type="PROSITE" id="PS50893">
    <property type="entry name" value="ABC_TRANSPORTER_2"/>
    <property type="match status" value="1"/>
</dbReference>
<evidence type="ECO:0000256" key="1">
    <source>
        <dbReference type="ARBA" id="ARBA00004651"/>
    </source>
</evidence>
<evidence type="ECO:0000256" key="5">
    <source>
        <dbReference type="ARBA" id="ARBA00022741"/>
    </source>
</evidence>
<keyword evidence="6 12" id="KW-0067">ATP-binding</keyword>
<feature type="non-terminal residue" evidence="12">
    <location>
        <position position="1"/>
    </location>
</feature>
<dbReference type="GO" id="GO:0005524">
    <property type="term" value="F:ATP binding"/>
    <property type="evidence" value="ECO:0007669"/>
    <property type="project" value="UniProtKB-KW"/>
</dbReference>
<dbReference type="InterPro" id="IPR017871">
    <property type="entry name" value="ABC_transporter-like_CS"/>
</dbReference>
<dbReference type="Proteomes" id="UP000754644">
    <property type="component" value="Unassembled WGS sequence"/>
</dbReference>
<keyword evidence="3" id="KW-1003">Cell membrane</keyword>
<evidence type="ECO:0000256" key="7">
    <source>
        <dbReference type="ARBA" id="ARBA00022989"/>
    </source>
</evidence>
<gene>
    <name evidence="12" type="ORF">HQ497_11295</name>
</gene>
<dbReference type="SMART" id="SM00382">
    <property type="entry name" value="AAA"/>
    <property type="match status" value="1"/>
</dbReference>
<dbReference type="Gene3D" id="3.40.50.300">
    <property type="entry name" value="P-loop containing nucleotide triphosphate hydrolases"/>
    <property type="match status" value="1"/>
</dbReference>
<protein>
    <submittedName>
        <fullName evidence="12">ABC transporter ATP-binding protein</fullName>
    </submittedName>
</protein>
<dbReference type="InterPro" id="IPR039421">
    <property type="entry name" value="Type_1_exporter"/>
</dbReference>
<evidence type="ECO:0000256" key="3">
    <source>
        <dbReference type="ARBA" id="ARBA00022475"/>
    </source>
</evidence>
<reference evidence="12" key="1">
    <citation type="submission" date="2020-05" db="EMBL/GenBank/DDBJ databases">
        <title>Sulfur intermediates as new biogeochemical hubs in an aquatic model microbial ecosystem.</title>
        <authorList>
            <person name="Vigneron A."/>
        </authorList>
    </citation>
    <scope>NUCLEOTIDE SEQUENCE</scope>
    <source>
        <strain evidence="12">Bin.250</strain>
    </source>
</reference>
<evidence type="ECO:0000256" key="9">
    <source>
        <dbReference type="SAM" id="Phobius"/>
    </source>
</evidence>
<sequence length="457" mass="50336">GMIQIVIMVYAPLFGVSAMMYKSPALTFMIMPILPAIFYYGWWMSRQLAVTSVAVQENLSALSSLVQENLGGIRTVQAQAQEDNEIRRFGGVNENYAEAFYSQSRINSLMSAWMPFQASAAQLLIIVYGGSQVLAGAISIGDLVFFLACLNMLLQPIRMAGMFVTLVQRGAVATNRLHEIFDAVPEIDDSPTNVTPATIRGEFEFKHLTFSYPRVAEPALKDITLHIKAGESVAIVGRVGAGKSTLLKLFTRMVDTPRGCLFLDGHDICDYPLSQVRSQIAQVLQDPFLFGEPLRNNISYDDPARSLDLVWDSAEAAALRETIEAFPEQMDTLIGERGVTLSGGQKQRATLARGLIRNAPVLILDDCFSSVDTETEEHILNRLKTMRSERTTIIVSHRVSTLRHADRIIVLDEGRIIEAGSHAELLRQGGAYAELERAQTQGAGQAVKRRAQVTASL</sequence>
<dbReference type="InterPro" id="IPR003439">
    <property type="entry name" value="ABC_transporter-like_ATP-bd"/>
</dbReference>
<feature type="transmembrane region" description="Helical" evidence="9">
    <location>
        <begin position="134"/>
        <end position="154"/>
    </location>
</feature>
<dbReference type="GO" id="GO:0016887">
    <property type="term" value="F:ATP hydrolysis activity"/>
    <property type="evidence" value="ECO:0007669"/>
    <property type="project" value="InterPro"/>
</dbReference>
<keyword evidence="2" id="KW-0813">Transport</keyword>
<dbReference type="SUPFAM" id="SSF90123">
    <property type="entry name" value="ABC transporter transmembrane region"/>
    <property type="match status" value="1"/>
</dbReference>
<evidence type="ECO:0000259" key="11">
    <source>
        <dbReference type="PROSITE" id="PS50929"/>
    </source>
</evidence>
<dbReference type="AlphaFoldDB" id="A0A972VZM4"/>
<comment type="subcellular location">
    <subcellularLocation>
        <location evidence="1">Cell membrane</location>
        <topology evidence="1">Multi-pass membrane protein</topology>
    </subcellularLocation>
</comment>
<evidence type="ECO:0000256" key="6">
    <source>
        <dbReference type="ARBA" id="ARBA00022840"/>
    </source>
</evidence>
<evidence type="ECO:0000313" key="13">
    <source>
        <dbReference type="Proteomes" id="UP000754644"/>
    </source>
</evidence>
<organism evidence="12 13">
    <name type="scientific">SAR86 cluster bacterium</name>
    <dbReference type="NCBI Taxonomy" id="2030880"/>
    <lineage>
        <taxon>Bacteria</taxon>
        <taxon>Pseudomonadati</taxon>
        <taxon>Pseudomonadota</taxon>
        <taxon>Gammaproteobacteria</taxon>
        <taxon>SAR86 cluster</taxon>
    </lineage>
</organism>
<dbReference type="InterPro" id="IPR027417">
    <property type="entry name" value="P-loop_NTPase"/>
</dbReference>
<dbReference type="PANTHER" id="PTHR43394">
    <property type="entry name" value="ATP-DEPENDENT PERMEASE MDL1, MITOCHONDRIAL"/>
    <property type="match status" value="1"/>
</dbReference>
<evidence type="ECO:0000259" key="10">
    <source>
        <dbReference type="PROSITE" id="PS50893"/>
    </source>
</evidence>
<dbReference type="CDD" id="cd07346">
    <property type="entry name" value="ABC_6TM_exporters"/>
    <property type="match status" value="1"/>
</dbReference>
<keyword evidence="7 9" id="KW-1133">Transmembrane helix</keyword>
<dbReference type="Pfam" id="PF00664">
    <property type="entry name" value="ABC_membrane"/>
    <property type="match status" value="1"/>
</dbReference>
<dbReference type="Gene3D" id="1.20.1560.10">
    <property type="entry name" value="ABC transporter type 1, transmembrane domain"/>
    <property type="match status" value="1"/>
</dbReference>
<dbReference type="GO" id="GO:0015421">
    <property type="term" value="F:ABC-type oligopeptide transporter activity"/>
    <property type="evidence" value="ECO:0007669"/>
    <property type="project" value="TreeGrafter"/>
</dbReference>
<dbReference type="EMBL" id="JABMOJ010000427">
    <property type="protein sequence ID" value="NQV65937.1"/>
    <property type="molecule type" value="Genomic_DNA"/>
</dbReference>
<keyword evidence="4 9" id="KW-0812">Transmembrane</keyword>
<dbReference type="PROSITE" id="PS00211">
    <property type="entry name" value="ABC_TRANSPORTER_1"/>
    <property type="match status" value="1"/>
</dbReference>
<feature type="domain" description="ABC transporter" evidence="10">
    <location>
        <begin position="203"/>
        <end position="438"/>
    </location>
</feature>
<feature type="domain" description="ABC transmembrane type-1" evidence="11">
    <location>
        <begin position="1"/>
        <end position="169"/>
    </location>
</feature>
<dbReference type="FunFam" id="3.40.50.300:FF:000221">
    <property type="entry name" value="Multidrug ABC transporter ATP-binding protein"/>
    <property type="match status" value="1"/>
</dbReference>
<proteinExistence type="predicted"/>
<dbReference type="GO" id="GO:0005886">
    <property type="term" value="C:plasma membrane"/>
    <property type="evidence" value="ECO:0007669"/>
    <property type="project" value="UniProtKB-SubCell"/>
</dbReference>
<evidence type="ECO:0000256" key="8">
    <source>
        <dbReference type="ARBA" id="ARBA00023136"/>
    </source>
</evidence>
<comment type="caution">
    <text evidence="12">The sequence shown here is derived from an EMBL/GenBank/DDBJ whole genome shotgun (WGS) entry which is preliminary data.</text>
</comment>
<dbReference type="PANTHER" id="PTHR43394:SF1">
    <property type="entry name" value="ATP-BINDING CASSETTE SUB-FAMILY B MEMBER 10, MITOCHONDRIAL"/>
    <property type="match status" value="1"/>
</dbReference>
<dbReference type="Pfam" id="PF00005">
    <property type="entry name" value="ABC_tran"/>
    <property type="match status" value="1"/>
</dbReference>
<dbReference type="InterPro" id="IPR011527">
    <property type="entry name" value="ABC1_TM_dom"/>
</dbReference>
<evidence type="ECO:0000313" key="12">
    <source>
        <dbReference type="EMBL" id="NQV65937.1"/>
    </source>
</evidence>
<dbReference type="InterPro" id="IPR036640">
    <property type="entry name" value="ABC1_TM_sf"/>
</dbReference>
<name>A0A972VZM4_9GAMM</name>
<keyword evidence="5" id="KW-0547">Nucleotide-binding</keyword>
<dbReference type="SUPFAM" id="SSF52540">
    <property type="entry name" value="P-loop containing nucleoside triphosphate hydrolases"/>
    <property type="match status" value="1"/>
</dbReference>